<dbReference type="Gene3D" id="3.40.50.720">
    <property type="entry name" value="NAD(P)-binding Rossmann-like Domain"/>
    <property type="match status" value="1"/>
</dbReference>
<dbReference type="Gene3D" id="6.20.50.110">
    <property type="entry name" value="Methyltransferase, zinc-binding domain"/>
    <property type="match status" value="1"/>
</dbReference>
<dbReference type="InterPro" id="IPR013630">
    <property type="entry name" value="Methyltransf_Zn-bd_dom_put"/>
</dbReference>
<name>A0A1U6HM57_9SPHN</name>
<dbReference type="Gene3D" id="3.40.50.150">
    <property type="entry name" value="Vaccinia Virus protein VP39"/>
    <property type="match status" value="1"/>
</dbReference>
<dbReference type="GO" id="GO:0032259">
    <property type="term" value="P:methylation"/>
    <property type="evidence" value="ECO:0007669"/>
    <property type="project" value="UniProtKB-KW"/>
</dbReference>
<dbReference type="InterPro" id="IPR029063">
    <property type="entry name" value="SAM-dependent_MTases_sf"/>
</dbReference>
<dbReference type="Pfam" id="PF13489">
    <property type="entry name" value="Methyltransf_23"/>
    <property type="match status" value="1"/>
</dbReference>
<organism evidence="3 4">
    <name type="scientific">Novosphingobium mathurense</name>
    <dbReference type="NCBI Taxonomy" id="428990"/>
    <lineage>
        <taxon>Bacteria</taxon>
        <taxon>Pseudomonadati</taxon>
        <taxon>Pseudomonadota</taxon>
        <taxon>Alphaproteobacteria</taxon>
        <taxon>Sphingomonadales</taxon>
        <taxon>Sphingomonadaceae</taxon>
        <taxon>Novosphingobium</taxon>
    </lineage>
</organism>
<dbReference type="GO" id="GO:0008168">
    <property type="term" value="F:methyltransferase activity"/>
    <property type="evidence" value="ECO:0007669"/>
    <property type="project" value="UniProtKB-KW"/>
</dbReference>
<dbReference type="InterPro" id="IPR013691">
    <property type="entry name" value="MeTrfase_14"/>
</dbReference>
<protein>
    <submittedName>
        <fullName evidence="3">Methyltransferase domain-containing protein</fullName>
    </submittedName>
</protein>
<gene>
    <name evidence="3" type="ORF">SAMN06295987_102746</name>
</gene>
<dbReference type="STRING" id="428990.SAMN06295987_102746"/>
<sequence>MNQILLHQPGVASQTETACRCCGGQSLHPFLDLGFMPLADRLIRPEDGDTPELTFPLVVAFCPDCALVQILETVAPEILFADAYPYYSSFSPALLEHSRANVLQRLAERELGSSSLVVELASNDGYLLKNYVEHGVPVCGIDPADGPAAAARKVGVPTLCDFFTEEFASKFVGEHGRADIVHANNVLAHVADTNGFVAGIRNLLKPDGVAVIEMPYLLRLIEHVEFDTIYHEHLCYFSVTALDNLFRRHGLFLNRVEELEIHGGSLRIFVEPFEATGESVETLMAHEKAIGLDTLDFFAEFSARVDTLKEKLLALIYTLKSEGHSIAAYGAAAKGATMLNYCGLNTRQLDFVVDRNVNKQGMLMPGAHLPILPPEELVARKPDFVLMLAWNFADEILAQQQEYRDAGGRFIIPVPEPRIVE</sequence>
<evidence type="ECO:0000259" key="2">
    <source>
        <dbReference type="Pfam" id="PF08484"/>
    </source>
</evidence>
<dbReference type="Pfam" id="PF08421">
    <property type="entry name" value="Methyltransf_13"/>
    <property type="match status" value="1"/>
</dbReference>
<evidence type="ECO:0000313" key="4">
    <source>
        <dbReference type="Proteomes" id="UP000190989"/>
    </source>
</evidence>
<dbReference type="PANTHER" id="PTHR43861:SF5">
    <property type="entry name" value="BLL5978 PROTEIN"/>
    <property type="match status" value="1"/>
</dbReference>
<accession>A0A1U6HM57</accession>
<dbReference type="Pfam" id="PF08484">
    <property type="entry name" value="Methyltransf_14"/>
    <property type="match status" value="1"/>
</dbReference>
<keyword evidence="4" id="KW-1185">Reference proteome</keyword>
<dbReference type="SUPFAM" id="SSF53335">
    <property type="entry name" value="S-adenosyl-L-methionine-dependent methyltransferases"/>
    <property type="match status" value="1"/>
</dbReference>
<reference evidence="4" key="1">
    <citation type="submission" date="2017-02" db="EMBL/GenBank/DDBJ databases">
        <authorList>
            <person name="Varghese N."/>
            <person name="Submissions S."/>
        </authorList>
    </citation>
    <scope>NUCLEOTIDE SEQUENCE [LARGE SCALE GENOMIC DNA]</scope>
    <source>
        <strain evidence="4">SM117</strain>
    </source>
</reference>
<evidence type="ECO:0000259" key="1">
    <source>
        <dbReference type="Pfam" id="PF08421"/>
    </source>
</evidence>
<dbReference type="Proteomes" id="UP000190989">
    <property type="component" value="Unassembled WGS sequence"/>
</dbReference>
<dbReference type="EMBL" id="FVZE01000002">
    <property type="protein sequence ID" value="SLJ96874.1"/>
    <property type="molecule type" value="Genomic_DNA"/>
</dbReference>
<dbReference type="InterPro" id="IPR038576">
    <property type="entry name" value="Methyltransf_Zn-bd_dom_put_sf"/>
</dbReference>
<proteinExistence type="predicted"/>
<keyword evidence="3" id="KW-0489">Methyltransferase</keyword>
<evidence type="ECO:0000313" key="3">
    <source>
        <dbReference type="EMBL" id="SLJ96874.1"/>
    </source>
</evidence>
<dbReference type="RefSeq" id="WP_079730254.1">
    <property type="nucleotide sequence ID" value="NZ_FVZE01000002.1"/>
</dbReference>
<feature type="domain" description="C-methyltransferase" evidence="2">
    <location>
        <begin position="261"/>
        <end position="415"/>
    </location>
</feature>
<dbReference type="PANTHER" id="PTHR43861">
    <property type="entry name" value="TRANS-ACONITATE 2-METHYLTRANSFERASE-RELATED"/>
    <property type="match status" value="1"/>
</dbReference>
<dbReference type="Gene3D" id="6.10.250.3100">
    <property type="match status" value="1"/>
</dbReference>
<keyword evidence="3" id="KW-0808">Transferase</keyword>
<dbReference type="AlphaFoldDB" id="A0A1U6HM57"/>
<feature type="domain" description="Methyltransferase putative zinc binding" evidence="1">
    <location>
        <begin position="19"/>
        <end position="80"/>
    </location>
</feature>